<evidence type="ECO:0000313" key="5">
    <source>
        <dbReference type="Proteomes" id="UP001642360"/>
    </source>
</evidence>
<dbReference type="AlphaFoldDB" id="A0ABC8S646"/>
<sequence length="121" mass="13108">MSSLLIREVEISEALWKIIANDEELLSPSKTSTRFRVAVVVVLVMGEARVAVAVTCTPTELSPCTEAIKSPKPPSAECCNKLKEQIPCLCGYIKDPNLKQYVNSPDAQKVVKSCGVTVPTC</sequence>
<evidence type="ECO:0000256" key="1">
    <source>
        <dbReference type="ARBA" id="ARBA00022448"/>
    </source>
</evidence>
<evidence type="ECO:0000256" key="2">
    <source>
        <dbReference type="ARBA" id="ARBA00023121"/>
    </source>
</evidence>
<dbReference type="GO" id="GO:0008289">
    <property type="term" value="F:lipid binding"/>
    <property type="evidence" value="ECO:0007669"/>
    <property type="project" value="UniProtKB-KW"/>
</dbReference>
<evidence type="ECO:0000313" key="4">
    <source>
        <dbReference type="EMBL" id="CAK9150669.1"/>
    </source>
</evidence>
<gene>
    <name evidence="4" type="ORF">ILEXP_LOCUS18823</name>
</gene>
<feature type="domain" description="Bifunctional inhibitor/plant lipid transfer protein/seed storage helical" evidence="3">
    <location>
        <begin position="56"/>
        <end position="121"/>
    </location>
</feature>
<dbReference type="CDD" id="cd01959">
    <property type="entry name" value="nsLTP2"/>
    <property type="match status" value="1"/>
</dbReference>
<protein>
    <recommendedName>
        <fullName evidence="3">Bifunctional inhibitor/plant lipid transfer protein/seed storage helical domain-containing protein</fullName>
    </recommendedName>
</protein>
<evidence type="ECO:0000259" key="3">
    <source>
        <dbReference type="SMART" id="SM00499"/>
    </source>
</evidence>
<comment type="caution">
    <text evidence="4">The sequence shown here is derived from an EMBL/GenBank/DDBJ whole genome shotgun (WGS) entry which is preliminary data.</text>
</comment>
<dbReference type="SMART" id="SM00499">
    <property type="entry name" value="AAI"/>
    <property type="match status" value="1"/>
</dbReference>
<name>A0ABC8S646_9AQUA</name>
<dbReference type="Pfam" id="PF00234">
    <property type="entry name" value="Tryp_alpha_amyl"/>
    <property type="match status" value="1"/>
</dbReference>
<dbReference type="InterPro" id="IPR033872">
    <property type="entry name" value="nsLTP2"/>
</dbReference>
<dbReference type="Proteomes" id="UP001642360">
    <property type="component" value="Unassembled WGS sequence"/>
</dbReference>
<dbReference type="EMBL" id="CAUOFW020002058">
    <property type="protein sequence ID" value="CAK9150669.1"/>
    <property type="molecule type" value="Genomic_DNA"/>
</dbReference>
<dbReference type="InterPro" id="IPR016140">
    <property type="entry name" value="Bifunc_inhib/LTP/seed_store"/>
</dbReference>
<accession>A0ABC8S646</accession>
<dbReference type="PANTHER" id="PTHR33214">
    <property type="entry name" value="BIFUNCTIONAL INHIBITOR/LIPID-TRANSFER PROTEIN/SEED STORAGE 2S ALBUMIN SUPERFAMILY PROTEIN"/>
    <property type="match status" value="1"/>
</dbReference>
<keyword evidence="5" id="KW-1185">Reference proteome</keyword>
<keyword evidence="2" id="KW-0446">Lipid-binding</keyword>
<dbReference type="Gene3D" id="1.10.110.10">
    <property type="entry name" value="Plant lipid-transfer and hydrophobic proteins"/>
    <property type="match status" value="1"/>
</dbReference>
<dbReference type="InterPro" id="IPR036312">
    <property type="entry name" value="Bifun_inhib/LTP/seed_sf"/>
</dbReference>
<dbReference type="SUPFAM" id="SSF47699">
    <property type="entry name" value="Bifunctional inhibitor/lipid-transfer protein/seed storage 2S albumin"/>
    <property type="match status" value="1"/>
</dbReference>
<reference evidence="4 5" key="1">
    <citation type="submission" date="2024-02" db="EMBL/GenBank/DDBJ databases">
        <authorList>
            <person name="Vignale AGUSTIN F."/>
            <person name="Sosa J E."/>
            <person name="Modenutti C."/>
        </authorList>
    </citation>
    <scope>NUCLEOTIDE SEQUENCE [LARGE SCALE GENOMIC DNA]</scope>
</reference>
<dbReference type="PANTHER" id="PTHR33214:SF69">
    <property type="entry name" value="BIFUNCTIONAL INHIBITOR_LIPID-TRANSFER PROTEIN_SEED STORAGE 2S ALBUMIN SUPERFAMILY PROTEIN"/>
    <property type="match status" value="1"/>
</dbReference>
<keyword evidence="1" id="KW-0813">Transport</keyword>
<proteinExistence type="predicted"/>
<organism evidence="4 5">
    <name type="scientific">Ilex paraguariensis</name>
    <name type="common">yerba mate</name>
    <dbReference type="NCBI Taxonomy" id="185542"/>
    <lineage>
        <taxon>Eukaryota</taxon>
        <taxon>Viridiplantae</taxon>
        <taxon>Streptophyta</taxon>
        <taxon>Embryophyta</taxon>
        <taxon>Tracheophyta</taxon>
        <taxon>Spermatophyta</taxon>
        <taxon>Magnoliopsida</taxon>
        <taxon>eudicotyledons</taxon>
        <taxon>Gunneridae</taxon>
        <taxon>Pentapetalae</taxon>
        <taxon>asterids</taxon>
        <taxon>campanulids</taxon>
        <taxon>Aquifoliales</taxon>
        <taxon>Aquifoliaceae</taxon>
        <taxon>Ilex</taxon>
    </lineage>
</organism>